<name>A0A4Q7KL44_9PSEU</name>
<keyword evidence="4 12" id="KW-0813">Transport</keyword>
<sequence>MDTGNTAWLLISAALVLLMTPGLAFFYGGMVRTKSVLNMLMMSIGAMAVVGVLWMVFGYSMAFGNDVGGGLLGNPGEFFGLKGLLLPEAKSGTAPATAFVAFQAMFAIITVALISGAIADRTKFGSWLVFAGLWATIVYFPVAHWVFAFDATDGSTVGGWIANKLKALDFAGGTAVHINAGAAALALALVLGKRRGWPKERMKPHNLPFVMLGAGLLWFGWFGFNAGSALAANNIAGVAFINTLGATCAAMLGWLLIERIRDGKATTLGGASGIVAGLVAITPACAYVGVWGALAIGLIAGALCALAVGLKYKFGYDDSLDVVGVHLVGGLVGTLLIGLFGTTSVNPASVDGLFYGGGATQLGKQAVGAFAVLGYSLVATLIIGFLIKVTIGFRVDDESEVTGVDETEHAESAYEFSDVRGGGSPIGRNADKIASKIPASASKEG</sequence>
<keyword evidence="15" id="KW-1185">Reference proteome</keyword>
<feature type="transmembrane region" description="Helical" evidence="12">
    <location>
        <begin position="235"/>
        <end position="256"/>
    </location>
</feature>
<feature type="domain" description="Ammonium transporter AmtB-like" evidence="13">
    <location>
        <begin position="7"/>
        <end position="414"/>
    </location>
</feature>
<dbReference type="PROSITE" id="PS01219">
    <property type="entry name" value="AMMONIUM_TRANSP"/>
    <property type="match status" value="1"/>
</dbReference>
<keyword evidence="8 12" id="KW-0472">Membrane</keyword>
<dbReference type="InterPro" id="IPR024041">
    <property type="entry name" value="NH4_transpt_AmtB-like_dom"/>
</dbReference>
<evidence type="ECO:0000256" key="12">
    <source>
        <dbReference type="RuleBase" id="RU362002"/>
    </source>
</evidence>
<dbReference type="NCBIfam" id="TIGR00836">
    <property type="entry name" value="amt"/>
    <property type="match status" value="1"/>
</dbReference>
<comment type="function">
    <text evidence="11">Involved in the uptake of ammonium/ammonia (NH(4)(+)/NH(3)).</text>
</comment>
<comment type="similarity">
    <text evidence="2 12">Belongs to the ammonia transporter channel (TC 1.A.11.2) family.</text>
</comment>
<dbReference type="InterPro" id="IPR029020">
    <property type="entry name" value="Ammonium/urea_transptr"/>
</dbReference>
<evidence type="ECO:0000256" key="10">
    <source>
        <dbReference type="ARBA" id="ARBA00050025"/>
    </source>
</evidence>
<keyword evidence="6 12" id="KW-0812">Transmembrane</keyword>
<reference evidence="14 15" key="1">
    <citation type="submission" date="2019-02" db="EMBL/GenBank/DDBJ databases">
        <title>Genomic Encyclopedia of Type Strains, Phase IV (KMG-IV): sequencing the most valuable type-strain genomes for metagenomic binning, comparative biology and taxonomic classification.</title>
        <authorList>
            <person name="Goeker M."/>
        </authorList>
    </citation>
    <scope>NUCLEOTIDE SEQUENCE [LARGE SCALE GENOMIC DNA]</scope>
    <source>
        <strain evidence="14 15">DSM 101727</strain>
    </source>
</reference>
<comment type="subcellular location">
    <subcellularLocation>
        <location evidence="1 12">Cell membrane</location>
        <topology evidence="1 12">Multi-pass membrane protein</topology>
    </subcellularLocation>
</comment>
<evidence type="ECO:0000313" key="15">
    <source>
        <dbReference type="Proteomes" id="UP000294257"/>
    </source>
</evidence>
<feature type="transmembrane region" description="Helical" evidence="12">
    <location>
        <begin position="268"/>
        <end position="284"/>
    </location>
</feature>
<protein>
    <recommendedName>
        <fullName evidence="10 12">Ammonium transporter</fullName>
    </recommendedName>
</protein>
<dbReference type="InterPro" id="IPR001905">
    <property type="entry name" value="Ammonium_transpt"/>
</dbReference>
<dbReference type="PANTHER" id="PTHR43029">
    <property type="entry name" value="AMMONIUM TRANSPORTER MEP2"/>
    <property type="match status" value="1"/>
</dbReference>
<evidence type="ECO:0000256" key="3">
    <source>
        <dbReference type="ARBA" id="ARBA00011233"/>
    </source>
</evidence>
<evidence type="ECO:0000256" key="1">
    <source>
        <dbReference type="ARBA" id="ARBA00004651"/>
    </source>
</evidence>
<evidence type="ECO:0000256" key="2">
    <source>
        <dbReference type="ARBA" id="ARBA00005887"/>
    </source>
</evidence>
<dbReference type="Proteomes" id="UP000294257">
    <property type="component" value="Unassembled WGS sequence"/>
</dbReference>
<dbReference type="FunFam" id="1.10.3430.10:FF:000007">
    <property type="entry name" value="Ammonium transporter"/>
    <property type="match status" value="1"/>
</dbReference>
<comment type="subunit">
    <text evidence="3">Homotrimer.</text>
</comment>
<keyword evidence="9 12" id="KW-0924">Ammonia transport</keyword>
<dbReference type="SUPFAM" id="SSF111352">
    <property type="entry name" value="Ammonium transporter"/>
    <property type="match status" value="1"/>
</dbReference>
<evidence type="ECO:0000256" key="11">
    <source>
        <dbReference type="ARBA" id="ARBA00054862"/>
    </source>
</evidence>
<evidence type="ECO:0000256" key="4">
    <source>
        <dbReference type="ARBA" id="ARBA00022448"/>
    </source>
</evidence>
<keyword evidence="7 12" id="KW-1133">Transmembrane helix</keyword>
<gene>
    <name evidence="14" type="ORF">EV193_1084</name>
</gene>
<feature type="transmembrane region" description="Helical" evidence="12">
    <location>
        <begin position="39"/>
        <end position="62"/>
    </location>
</feature>
<feature type="transmembrane region" description="Helical" evidence="12">
    <location>
        <begin position="365"/>
        <end position="387"/>
    </location>
</feature>
<feature type="transmembrane region" description="Helical" evidence="12">
    <location>
        <begin position="6"/>
        <end position="27"/>
    </location>
</feature>
<evidence type="ECO:0000256" key="5">
    <source>
        <dbReference type="ARBA" id="ARBA00022475"/>
    </source>
</evidence>
<feature type="transmembrane region" description="Helical" evidence="12">
    <location>
        <begin position="204"/>
        <end position="223"/>
    </location>
</feature>
<dbReference type="AlphaFoldDB" id="A0A4Q7KL44"/>
<evidence type="ECO:0000256" key="6">
    <source>
        <dbReference type="ARBA" id="ARBA00022692"/>
    </source>
</evidence>
<dbReference type="InterPro" id="IPR018047">
    <property type="entry name" value="Ammonium_transpt_CS"/>
</dbReference>
<keyword evidence="5" id="KW-1003">Cell membrane</keyword>
<dbReference type="GO" id="GO:0005886">
    <property type="term" value="C:plasma membrane"/>
    <property type="evidence" value="ECO:0007669"/>
    <property type="project" value="UniProtKB-SubCell"/>
</dbReference>
<proteinExistence type="inferred from homology"/>
<dbReference type="PANTHER" id="PTHR43029:SF10">
    <property type="entry name" value="AMMONIUM TRANSPORTER MEP2"/>
    <property type="match status" value="1"/>
</dbReference>
<feature type="transmembrane region" description="Helical" evidence="12">
    <location>
        <begin position="322"/>
        <end position="345"/>
    </location>
</feature>
<feature type="transmembrane region" description="Helical" evidence="12">
    <location>
        <begin position="127"/>
        <end position="147"/>
    </location>
</feature>
<evidence type="ECO:0000256" key="8">
    <source>
        <dbReference type="ARBA" id="ARBA00023136"/>
    </source>
</evidence>
<evidence type="ECO:0000256" key="9">
    <source>
        <dbReference type="ARBA" id="ARBA00023177"/>
    </source>
</evidence>
<dbReference type="OrthoDB" id="9814202at2"/>
<evidence type="ECO:0000313" key="14">
    <source>
        <dbReference type="EMBL" id="RZS34656.1"/>
    </source>
</evidence>
<dbReference type="EMBL" id="SGWQ01000008">
    <property type="protein sequence ID" value="RZS34656.1"/>
    <property type="molecule type" value="Genomic_DNA"/>
</dbReference>
<feature type="transmembrane region" description="Helical" evidence="12">
    <location>
        <begin position="290"/>
        <end position="310"/>
    </location>
</feature>
<accession>A0A4Q7KL44</accession>
<evidence type="ECO:0000259" key="13">
    <source>
        <dbReference type="Pfam" id="PF00909"/>
    </source>
</evidence>
<dbReference type="RefSeq" id="WP_130346125.1">
    <property type="nucleotide sequence ID" value="NZ_SGWQ01000008.1"/>
</dbReference>
<feature type="transmembrane region" description="Helical" evidence="12">
    <location>
        <begin position="167"/>
        <end position="192"/>
    </location>
</feature>
<feature type="transmembrane region" description="Helical" evidence="12">
    <location>
        <begin position="94"/>
        <end position="115"/>
    </location>
</feature>
<dbReference type="GO" id="GO:0008519">
    <property type="term" value="F:ammonium channel activity"/>
    <property type="evidence" value="ECO:0007669"/>
    <property type="project" value="InterPro"/>
</dbReference>
<comment type="caution">
    <text evidence="14">The sequence shown here is derived from an EMBL/GenBank/DDBJ whole genome shotgun (WGS) entry which is preliminary data.</text>
</comment>
<dbReference type="Pfam" id="PF00909">
    <property type="entry name" value="Ammonium_transp"/>
    <property type="match status" value="1"/>
</dbReference>
<dbReference type="Gene3D" id="1.10.3430.10">
    <property type="entry name" value="Ammonium transporter AmtB like domains"/>
    <property type="match status" value="1"/>
</dbReference>
<evidence type="ECO:0000256" key="7">
    <source>
        <dbReference type="ARBA" id="ARBA00022989"/>
    </source>
</evidence>
<organism evidence="14 15">
    <name type="scientific">Herbihabitans rhizosphaerae</name>
    <dbReference type="NCBI Taxonomy" id="1872711"/>
    <lineage>
        <taxon>Bacteria</taxon>
        <taxon>Bacillati</taxon>
        <taxon>Actinomycetota</taxon>
        <taxon>Actinomycetes</taxon>
        <taxon>Pseudonocardiales</taxon>
        <taxon>Pseudonocardiaceae</taxon>
        <taxon>Herbihabitans</taxon>
    </lineage>
</organism>